<dbReference type="InterPro" id="IPR011793">
    <property type="entry name" value="YbdK"/>
</dbReference>
<reference evidence="6" key="1">
    <citation type="submission" date="2021-01" db="EMBL/GenBank/DDBJ databases">
        <title>Whole genome shotgun sequence of Planosporangium flavigriseum NBRC 105377.</title>
        <authorList>
            <person name="Komaki H."/>
            <person name="Tamura T."/>
        </authorList>
    </citation>
    <scope>NUCLEOTIDE SEQUENCE</scope>
    <source>
        <strain evidence="6">NBRC 105377</strain>
    </source>
</reference>
<evidence type="ECO:0000256" key="5">
    <source>
        <dbReference type="HAMAP-Rule" id="MF_01609"/>
    </source>
</evidence>
<evidence type="ECO:0000313" key="7">
    <source>
        <dbReference type="Proteomes" id="UP000653674"/>
    </source>
</evidence>
<dbReference type="EC" id="6.3.2.2" evidence="5"/>
<dbReference type="NCBIfam" id="TIGR02050">
    <property type="entry name" value="gshA_cyan_rel"/>
    <property type="match status" value="1"/>
</dbReference>
<dbReference type="NCBIfam" id="NF010041">
    <property type="entry name" value="PRK13517.1-1"/>
    <property type="match status" value="1"/>
</dbReference>
<dbReference type="InterPro" id="IPR006336">
    <property type="entry name" value="GCS2"/>
</dbReference>
<keyword evidence="1 5" id="KW-0436">Ligase</keyword>
<dbReference type="GO" id="GO:0042398">
    <property type="term" value="P:modified amino acid biosynthetic process"/>
    <property type="evidence" value="ECO:0007669"/>
    <property type="project" value="InterPro"/>
</dbReference>
<organism evidence="6 7">
    <name type="scientific">Planosporangium flavigriseum</name>
    <dbReference type="NCBI Taxonomy" id="373681"/>
    <lineage>
        <taxon>Bacteria</taxon>
        <taxon>Bacillati</taxon>
        <taxon>Actinomycetota</taxon>
        <taxon>Actinomycetes</taxon>
        <taxon>Micromonosporales</taxon>
        <taxon>Micromonosporaceae</taxon>
        <taxon>Planosporangium</taxon>
    </lineage>
</organism>
<comment type="catalytic activity">
    <reaction evidence="4 5">
        <text>L-cysteine + L-glutamate + ATP = gamma-L-glutamyl-L-cysteine + ADP + phosphate + H(+)</text>
        <dbReference type="Rhea" id="RHEA:13285"/>
        <dbReference type="ChEBI" id="CHEBI:15378"/>
        <dbReference type="ChEBI" id="CHEBI:29985"/>
        <dbReference type="ChEBI" id="CHEBI:30616"/>
        <dbReference type="ChEBI" id="CHEBI:35235"/>
        <dbReference type="ChEBI" id="CHEBI:43474"/>
        <dbReference type="ChEBI" id="CHEBI:58173"/>
        <dbReference type="ChEBI" id="CHEBI:456216"/>
        <dbReference type="EC" id="6.3.2.2"/>
    </reaction>
</comment>
<comment type="function">
    <text evidence="5">ATP-dependent carboxylate-amine ligase which exhibits weak glutamate--cysteine ligase activity.</text>
</comment>
<dbReference type="Pfam" id="PF04107">
    <property type="entry name" value="GCS2"/>
    <property type="match status" value="1"/>
</dbReference>
<keyword evidence="2 5" id="KW-0547">Nucleotide-binding</keyword>
<dbReference type="EMBL" id="BONU01000001">
    <property type="protein sequence ID" value="GIG71664.1"/>
    <property type="molecule type" value="Genomic_DNA"/>
</dbReference>
<dbReference type="GO" id="GO:0004357">
    <property type="term" value="F:glutamate-cysteine ligase activity"/>
    <property type="evidence" value="ECO:0007669"/>
    <property type="project" value="UniProtKB-EC"/>
</dbReference>
<accession>A0A8J3LPJ5</accession>
<evidence type="ECO:0000256" key="2">
    <source>
        <dbReference type="ARBA" id="ARBA00022741"/>
    </source>
</evidence>
<dbReference type="HAMAP" id="MF_01609">
    <property type="entry name" value="Glu_cys_ligase_2"/>
    <property type="match status" value="1"/>
</dbReference>
<evidence type="ECO:0000313" key="6">
    <source>
        <dbReference type="EMBL" id="GIG71664.1"/>
    </source>
</evidence>
<dbReference type="PANTHER" id="PTHR36510">
    <property type="entry name" value="GLUTAMATE--CYSTEINE LIGASE 2-RELATED"/>
    <property type="match status" value="1"/>
</dbReference>
<evidence type="ECO:0000256" key="4">
    <source>
        <dbReference type="ARBA" id="ARBA00048819"/>
    </source>
</evidence>
<protein>
    <recommendedName>
        <fullName evidence="5">Putative glutamate--cysteine ligase 2</fullName>
        <ecNumber evidence="5">6.3.2.2</ecNumber>
    </recommendedName>
    <alternativeName>
        <fullName evidence="5">Gamma-glutamylcysteine synthetase 2</fullName>
        <shortName evidence="5">GCS 2</shortName>
        <shortName evidence="5">Gamma-GCS 2</shortName>
    </alternativeName>
</protein>
<evidence type="ECO:0000256" key="3">
    <source>
        <dbReference type="ARBA" id="ARBA00022840"/>
    </source>
</evidence>
<dbReference type="GO" id="GO:0005524">
    <property type="term" value="F:ATP binding"/>
    <property type="evidence" value="ECO:0007669"/>
    <property type="project" value="UniProtKB-KW"/>
</dbReference>
<evidence type="ECO:0000256" key="1">
    <source>
        <dbReference type="ARBA" id="ARBA00022598"/>
    </source>
</evidence>
<dbReference type="InterPro" id="IPR014746">
    <property type="entry name" value="Gln_synth/guanido_kin_cat_dom"/>
</dbReference>
<proteinExistence type="inferred from homology"/>
<dbReference type="Proteomes" id="UP000653674">
    <property type="component" value="Unassembled WGS sequence"/>
</dbReference>
<gene>
    <name evidence="6" type="ORF">Pfl04_00680</name>
</gene>
<dbReference type="PANTHER" id="PTHR36510:SF1">
    <property type="entry name" value="GLUTAMATE--CYSTEINE LIGASE 2-RELATED"/>
    <property type="match status" value="1"/>
</dbReference>
<dbReference type="Gene3D" id="3.30.590.20">
    <property type="match status" value="1"/>
</dbReference>
<dbReference type="InterPro" id="IPR050141">
    <property type="entry name" value="GCL_type2/YbdK_subfam"/>
</dbReference>
<dbReference type="AlphaFoldDB" id="A0A8J3LPJ5"/>
<keyword evidence="3 5" id="KW-0067">ATP-binding</keyword>
<sequence length="401" mass="42748">MVLKTLEGQGMAVGNVDLRNVETGGSASSTIHLARQTVPAPLTLGVEEEYLLVDTGSGIAAARADEVEAAIDPSIRDQVSREFHATQLEVGTTVCTSLDDVRAQLAHLRRTVATAATSVGCQLLAVGTAVLDGPPAPVTDDYRYARMAQRFGAIADTSGQCGCHVHVGVPDRALALEVCNHLRPWLPILQSMTVNSPFSAGRDTGHASWRSVLWARWPSTGPTPYLRDLAEYEATIERLITAGVMLDEGMIYWYARPSTKYPTVEVRVSDVCATAEDATLVAALIRALVATVIDDIHAGVPVPQVADGLLAAAHWRAAHDGLEGIGFDVLTGVLTPAWQLVDRLVARVEPALVRHGDLAAVADLLTLLRERGSGAARQRRARSDGGLREVLALLARQTSGQ</sequence>
<comment type="caution">
    <text evidence="6">The sequence shown here is derived from an EMBL/GenBank/DDBJ whole genome shotgun (WGS) entry which is preliminary data.</text>
</comment>
<comment type="similarity">
    <text evidence="5">Belongs to the glutamate--cysteine ligase type 2 family. YbdK subfamily.</text>
</comment>
<keyword evidence="7" id="KW-1185">Reference proteome</keyword>
<dbReference type="SUPFAM" id="SSF55931">
    <property type="entry name" value="Glutamine synthetase/guanido kinase"/>
    <property type="match status" value="1"/>
</dbReference>
<name>A0A8J3LPJ5_9ACTN</name>